<keyword evidence="2" id="KW-1185">Reference proteome</keyword>
<proteinExistence type="predicted"/>
<accession>A0ABM1M868</accession>
<sequence>MAMTIPMLNVNLNNLRPFDGENNSNNNNNNNPTTMITRRSSKRCLFGSPDPQETYALLEKQLSDERERFYLKFGIYMEQLESVAVEQEEVVPSSSTKRSKDKLKCSAEKKARQFRILKPYNVQTKITDFCQIKKTSSLPKKC</sequence>
<feature type="region of interest" description="Disordered" evidence="1">
    <location>
        <begin position="15"/>
        <end position="40"/>
    </location>
</feature>
<name>A0ABM1M868_NICVS</name>
<dbReference type="Proteomes" id="UP000695000">
    <property type="component" value="Unplaced"/>
</dbReference>
<evidence type="ECO:0000256" key="1">
    <source>
        <dbReference type="SAM" id="MobiDB-lite"/>
    </source>
</evidence>
<reference evidence="3" key="1">
    <citation type="submission" date="2025-08" db="UniProtKB">
        <authorList>
            <consortium name="RefSeq"/>
        </authorList>
    </citation>
    <scope>IDENTIFICATION</scope>
    <source>
        <tissue evidence="3">Whole Larva</tissue>
    </source>
</reference>
<feature type="compositionally biased region" description="Low complexity" evidence="1">
    <location>
        <begin position="22"/>
        <end position="31"/>
    </location>
</feature>
<evidence type="ECO:0000313" key="2">
    <source>
        <dbReference type="Proteomes" id="UP000695000"/>
    </source>
</evidence>
<dbReference type="GeneID" id="108558380"/>
<organism evidence="2 3">
    <name type="scientific">Nicrophorus vespilloides</name>
    <name type="common">Boreal carrion beetle</name>
    <dbReference type="NCBI Taxonomy" id="110193"/>
    <lineage>
        <taxon>Eukaryota</taxon>
        <taxon>Metazoa</taxon>
        <taxon>Ecdysozoa</taxon>
        <taxon>Arthropoda</taxon>
        <taxon>Hexapoda</taxon>
        <taxon>Insecta</taxon>
        <taxon>Pterygota</taxon>
        <taxon>Neoptera</taxon>
        <taxon>Endopterygota</taxon>
        <taxon>Coleoptera</taxon>
        <taxon>Polyphaga</taxon>
        <taxon>Staphyliniformia</taxon>
        <taxon>Silphidae</taxon>
        <taxon>Nicrophorinae</taxon>
        <taxon>Nicrophorus</taxon>
    </lineage>
</organism>
<protein>
    <submittedName>
        <fullName evidence="3">Uncharacterized protein LOC108558380</fullName>
    </submittedName>
</protein>
<evidence type="ECO:0000313" key="3">
    <source>
        <dbReference type="RefSeq" id="XP_017770768.1"/>
    </source>
</evidence>
<gene>
    <name evidence="3" type="primary">LOC108558380</name>
</gene>
<dbReference type="RefSeq" id="XP_017770768.1">
    <property type="nucleotide sequence ID" value="XM_017915279.1"/>
</dbReference>